<keyword evidence="2" id="KW-0479">Metal-binding</keyword>
<sequence>MRITKLEPIILHAPVTRGGIADSTHSITHWGAPGVAIHTDTEHVGYGFSGTHAHLPTDKLITSCITDAFGPLLLDEDPRDVRGLWEKLYRQSEIYWVGRCGITHLALGAIDIALWDLKCKAQGLPLWKVLGGHASNKVEAYNTDGGWLNWSMEDLVSDCKRMIEEEGYRAVKIKVGGDSGTEDLRRVEAVRQALGPEVRIMTDANGRWPLPVAIQLGSRLADYDITWIEEPIAFDDTMGHKRLAESISTPIAMGEQLYEAFRFRDFIQAGAVHYVQPDIVRLAGITEWWQVADLAHSFNLPVVPHVGDMAQVHQHLCIAHPACGLLEYIPWLRDWMKHPAEVVDGFFTTPDYPGAGMEPTPEALETINQL</sequence>
<evidence type="ECO:0000256" key="3">
    <source>
        <dbReference type="ARBA" id="ARBA00022842"/>
    </source>
</evidence>
<dbReference type="SUPFAM" id="SSF51604">
    <property type="entry name" value="Enolase C-terminal domain-like"/>
    <property type="match status" value="1"/>
</dbReference>
<reference evidence="5 6" key="1">
    <citation type="submission" date="2020-08" db="EMBL/GenBank/DDBJ databases">
        <title>Genomic Encyclopedia of Type Strains, Phase IV (KMG-IV): sequencing the most valuable type-strain genomes for metagenomic binning, comparative biology and taxonomic classification.</title>
        <authorList>
            <person name="Goeker M."/>
        </authorList>
    </citation>
    <scope>NUCLEOTIDE SEQUENCE [LARGE SCALE GENOMIC DNA]</scope>
    <source>
        <strain evidence="5 6">DSM 103725</strain>
    </source>
</reference>
<comment type="caution">
    <text evidence="5">The sequence shown here is derived from an EMBL/GenBank/DDBJ whole genome shotgun (WGS) entry which is preliminary data.</text>
</comment>
<dbReference type="PROSITE" id="PS00909">
    <property type="entry name" value="MR_MLE_2"/>
    <property type="match status" value="1"/>
</dbReference>
<dbReference type="SFLD" id="SFLDS00001">
    <property type="entry name" value="Enolase"/>
    <property type="match status" value="1"/>
</dbReference>
<dbReference type="Gene3D" id="3.20.20.120">
    <property type="entry name" value="Enolase-like C-terminal domain"/>
    <property type="match status" value="1"/>
</dbReference>
<dbReference type="SFLD" id="SFLDG00179">
    <property type="entry name" value="mandelate_racemase"/>
    <property type="match status" value="1"/>
</dbReference>
<name>A0A7X0LLK0_9BACT</name>
<dbReference type="PANTHER" id="PTHR13794:SF58">
    <property type="entry name" value="MITOCHONDRIAL ENOLASE SUPERFAMILY MEMBER 1"/>
    <property type="match status" value="1"/>
</dbReference>
<dbReference type="GO" id="GO:0000287">
    <property type="term" value="F:magnesium ion binding"/>
    <property type="evidence" value="ECO:0007669"/>
    <property type="project" value="TreeGrafter"/>
</dbReference>
<dbReference type="CDD" id="cd03316">
    <property type="entry name" value="MR_like"/>
    <property type="match status" value="1"/>
</dbReference>
<accession>A0A7X0LLK0</accession>
<dbReference type="Pfam" id="PF13378">
    <property type="entry name" value="MR_MLE_C"/>
    <property type="match status" value="1"/>
</dbReference>
<dbReference type="GO" id="GO:0016836">
    <property type="term" value="F:hydro-lyase activity"/>
    <property type="evidence" value="ECO:0007669"/>
    <property type="project" value="TreeGrafter"/>
</dbReference>
<dbReference type="Gene3D" id="3.30.390.10">
    <property type="entry name" value="Enolase-like, N-terminal domain"/>
    <property type="match status" value="1"/>
</dbReference>
<keyword evidence="6" id="KW-1185">Reference proteome</keyword>
<dbReference type="InterPro" id="IPR018110">
    <property type="entry name" value="Mandel_Rmase/mucon_lact_enz_CS"/>
</dbReference>
<gene>
    <name evidence="5" type="ORF">HNQ40_003401</name>
</gene>
<dbReference type="SMART" id="SM00922">
    <property type="entry name" value="MR_MLE"/>
    <property type="match status" value="1"/>
</dbReference>
<evidence type="ECO:0000313" key="5">
    <source>
        <dbReference type="EMBL" id="MBB6431595.1"/>
    </source>
</evidence>
<dbReference type="Proteomes" id="UP000541810">
    <property type="component" value="Unassembled WGS sequence"/>
</dbReference>
<keyword evidence="3" id="KW-0460">Magnesium</keyword>
<dbReference type="InterPro" id="IPR013341">
    <property type="entry name" value="Mandelate_racemase_N_dom"/>
</dbReference>
<dbReference type="GO" id="GO:0016052">
    <property type="term" value="P:carbohydrate catabolic process"/>
    <property type="evidence" value="ECO:0007669"/>
    <property type="project" value="TreeGrafter"/>
</dbReference>
<dbReference type="Pfam" id="PF02746">
    <property type="entry name" value="MR_MLE_N"/>
    <property type="match status" value="1"/>
</dbReference>
<evidence type="ECO:0000256" key="2">
    <source>
        <dbReference type="ARBA" id="ARBA00022723"/>
    </source>
</evidence>
<dbReference type="GO" id="GO:0009063">
    <property type="term" value="P:amino acid catabolic process"/>
    <property type="evidence" value="ECO:0007669"/>
    <property type="project" value="InterPro"/>
</dbReference>
<comment type="cofactor">
    <cofactor evidence="1">
        <name>Mg(2+)</name>
        <dbReference type="ChEBI" id="CHEBI:18420"/>
    </cofactor>
</comment>
<organism evidence="5 6">
    <name type="scientific">Algisphaera agarilytica</name>
    <dbReference type="NCBI Taxonomy" id="1385975"/>
    <lineage>
        <taxon>Bacteria</taxon>
        <taxon>Pseudomonadati</taxon>
        <taxon>Planctomycetota</taxon>
        <taxon>Phycisphaerae</taxon>
        <taxon>Phycisphaerales</taxon>
        <taxon>Phycisphaeraceae</taxon>
        <taxon>Algisphaera</taxon>
    </lineage>
</organism>
<dbReference type="InterPro" id="IPR029017">
    <property type="entry name" value="Enolase-like_N"/>
</dbReference>
<dbReference type="AlphaFoldDB" id="A0A7X0LLK0"/>
<dbReference type="InterPro" id="IPR029065">
    <property type="entry name" value="Enolase_C-like"/>
</dbReference>
<dbReference type="InterPro" id="IPR046945">
    <property type="entry name" value="RHMD-like"/>
</dbReference>
<dbReference type="EMBL" id="JACHGY010000001">
    <property type="protein sequence ID" value="MBB6431595.1"/>
    <property type="molecule type" value="Genomic_DNA"/>
</dbReference>
<dbReference type="InterPro" id="IPR036849">
    <property type="entry name" value="Enolase-like_C_sf"/>
</dbReference>
<dbReference type="RefSeq" id="WP_184679051.1">
    <property type="nucleotide sequence ID" value="NZ_JACHGY010000001.1"/>
</dbReference>
<dbReference type="InterPro" id="IPR013342">
    <property type="entry name" value="Mandelate_racemase_C"/>
</dbReference>
<evidence type="ECO:0000313" key="6">
    <source>
        <dbReference type="Proteomes" id="UP000541810"/>
    </source>
</evidence>
<proteinExistence type="predicted"/>
<dbReference type="SUPFAM" id="SSF54826">
    <property type="entry name" value="Enolase N-terminal domain-like"/>
    <property type="match status" value="1"/>
</dbReference>
<evidence type="ECO:0000259" key="4">
    <source>
        <dbReference type="SMART" id="SM00922"/>
    </source>
</evidence>
<feature type="domain" description="Mandelate racemase/muconate lactonizing enzyme C-terminal" evidence="4">
    <location>
        <begin position="152"/>
        <end position="250"/>
    </location>
</feature>
<evidence type="ECO:0000256" key="1">
    <source>
        <dbReference type="ARBA" id="ARBA00001946"/>
    </source>
</evidence>
<dbReference type="PANTHER" id="PTHR13794">
    <property type="entry name" value="ENOLASE SUPERFAMILY, MANDELATE RACEMASE"/>
    <property type="match status" value="1"/>
</dbReference>
<protein>
    <submittedName>
        <fullName evidence="5">L-alanine-DL-glutamate epimerase-like enolase superfamily enzyme</fullName>
    </submittedName>
</protein>